<feature type="chain" id="PRO_5019184843" evidence="1">
    <location>
        <begin position="23"/>
        <end position="133"/>
    </location>
</feature>
<organism evidence="2">
    <name type="scientific">uncultured Desulfobacterium sp</name>
    <dbReference type="NCBI Taxonomy" id="201089"/>
    <lineage>
        <taxon>Bacteria</taxon>
        <taxon>Pseudomonadati</taxon>
        <taxon>Thermodesulfobacteriota</taxon>
        <taxon>Desulfobacteria</taxon>
        <taxon>Desulfobacterales</taxon>
        <taxon>Desulfobacteriaceae</taxon>
        <taxon>Desulfobacterium</taxon>
        <taxon>environmental samples</taxon>
    </lineage>
</organism>
<name>A0A445MTI3_9BACT</name>
<proteinExistence type="predicted"/>
<dbReference type="PROSITE" id="PS51257">
    <property type="entry name" value="PROKAR_LIPOPROTEIN"/>
    <property type="match status" value="1"/>
</dbReference>
<gene>
    <name evidence="2" type="ORF">PITCH_A1520013</name>
</gene>
<keyword evidence="1" id="KW-0732">Signal</keyword>
<feature type="signal peptide" evidence="1">
    <location>
        <begin position="1"/>
        <end position="22"/>
    </location>
</feature>
<dbReference type="EMBL" id="OJIN01000060">
    <property type="protein sequence ID" value="SPD72755.1"/>
    <property type="molecule type" value="Genomic_DNA"/>
</dbReference>
<evidence type="ECO:0000313" key="2">
    <source>
        <dbReference type="EMBL" id="SPD72755.1"/>
    </source>
</evidence>
<accession>A0A445MTI3</accession>
<keyword evidence="2" id="KW-0449">Lipoprotein</keyword>
<evidence type="ECO:0000256" key="1">
    <source>
        <dbReference type="SAM" id="SignalP"/>
    </source>
</evidence>
<sequence length="133" mass="13691">MKVSTVTFLLLGVAVVSGCATGSSVVTGSRRQAIAPTEVRLYTSAPKRFEVVGLVEASSKGPGTAQSKTNRAVERLKEEAAEIGANGVLLDGGINDKIRGTVSFVGGENSGAVVGRSIVRKALTGKAIYVIKE</sequence>
<dbReference type="Gene3D" id="3.30.110.70">
    <property type="entry name" value="Hypothetical protein apc22750. Chain B"/>
    <property type="match status" value="1"/>
</dbReference>
<dbReference type="AlphaFoldDB" id="A0A445MTI3"/>
<reference evidence="2" key="1">
    <citation type="submission" date="2018-01" db="EMBL/GenBank/DDBJ databases">
        <authorList>
            <person name="Regsiter A."/>
            <person name="William W."/>
        </authorList>
    </citation>
    <scope>NUCLEOTIDE SEQUENCE</scope>
    <source>
        <strain evidence="2">TRIP AH-1</strain>
    </source>
</reference>
<protein>
    <submittedName>
        <fullName evidence="2">Putative lipoprotein</fullName>
    </submittedName>
</protein>